<dbReference type="Proteomes" id="UP001145114">
    <property type="component" value="Unassembled WGS sequence"/>
</dbReference>
<comment type="caution">
    <text evidence="1">The sequence shown here is derived from an EMBL/GenBank/DDBJ whole genome shotgun (WGS) entry which is preliminary data.</text>
</comment>
<proteinExistence type="predicted"/>
<dbReference type="EMBL" id="JAMZIH010001295">
    <property type="protein sequence ID" value="KAJ1678317.1"/>
    <property type="molecule type" value="Genomic_DNA"/>
</dbReference>
<protein>
    <submittedName>
        <fullName evidence="1">Uncharacterized protein</fullName>
    </submittedName>
</protein>
<organism evidence="1 2">
    <name type="scientific">Spiromyces aspiralis</name>
    <dbReference type="NCBI Taxonomy" id="68401"/>
    <lineage>
        <taxon>Eukaryota</taxon>
        <taxon>Fungi</taxon>
        <taxon>Fungi incertae sedis</taxon>
        <taxon>Zoopagomycota</taxon>
        <taxon>Kickxellomycotina</taxon>
        <taxon>Kickxellomycetes</taxon>
        <taxon>Kickxellales</taxon>
        <taxon>Kickxellaceae</taxon>
        <taxon>Spiromyces</taxon>
    </lineage>
</organism>
<accession>A0ACC1HQ26</accession>
<reference evidence="1" key="1">
    <citation type="submission" date="2022-06" db="EMBL/GenBank/DDBJ databases">
        <title>Phylogenomic reconstructions and comparative analyses of Kickxellomycotina fungi.</title>
        <authorList>
            <person name="Reynolds N.K."/>
            <person name="Stajich J.E."/>
            <person name="Barry K."/>
            <person name="Grigoriev I.V."/>
            <person name="Crous P."/>
            <person name="Smith M.E."/>
        </authorList>
    </citation>
    <scope>NUCLEOTIDE SEQUENCE</scope>
    <source>
        <strain evidence="1">RSA 2271</strain>
    </source>
</reference>
<evidence type="ECO:0000313" key="1">
    <source>
        <dbReference type="EMBL" id="KAJ1678317.1"/>
    </source>
</evidence>
<name>A0ACC1HQ26_9FUNG</name>
<keyword evidence="2" id="KW-1185">Reference proteome</keyword>
<gene>
    <name evidence="1" type="ORF">EV182_004305</name>
</gene>
<evidence type="ECO:0000313" key="2">
    <source>
        <dbReference type="Proteomes" id="UP001145114"/>
    </source>
</evidence>
<sequence length="379" mass="41657">MLFGRDHMDVSYPMFVSSVHMVIQFLLSFILLYFIPRLRPPSRPSAKNYLTRVVPCGIASGLDIGMSNVSLQTITLTFYTMCKSSVPAFVLLFAIMFGVERFRWKLVGIIGIVSFGVLLMAASETEFVLSGFLQVMFAATMSGLRWSLTQILLVKAKFGMNNPLATILFLAPIMFVIMFTLSIAFEGPWQMLSVVESKGHIGLLRLTGMMAAGGVLAFVMVLSEFGIISRTSAVTLSIAGIFKEVLTVIFSVMTFQDKLNYVNVVGLGVALTGIILYNMYKLRLMSTAAVSASQPRPVTESYHASDRVGRSDSFSNQTMMGEMPTAVDEGRSRDSVPYVRAERRHEPSPSMPSSPLTKPQPKAARLVTVDSKLGKSAEF</sequence>